<dbReference type="Gene3D" id="3.30.750.24">
    <property type="entry name" value="STAS domain"/>
    <property type="match status" value="1"/>
</dbReference>
<evidence type="ECO:0000313" key="2">
    <source>
        <dbReference type="EMBL" id="GCD19508.1"/>
    </source>
</evidence>
<protein>
    <recommendedName>
        <fullName evidence="1">ANTAR domain-containing protein</fullName>
    </recommendedName>
</protein>
<dbReference type="PROSITE" id="PS50921">
    <property type="entry name" value="ANTAR"/>
    <property type="match status" value="1"/>
</dbReference>
<evidence type="ECO:0000313" key="3">
    <source>
        <dbReference type="Proteomes" id="UP000288246"/>
    </source>
</evidence>
<dbReference type="InterPro" id="IPR011006">
    <property type="entry name" value="CheY-like_superfamily"/>
</dbReference>
<organism evidence="2 3">
    <name type="scientific">Cellulomonas algicola</name>
    <dbReference type="NCBI Taxonomy" id="2071633"/>
    <lineage>
        <taxon>Bacteria</taxon>
        <taxon>Bacillati</taxon>
        <taxon>Actinomycetota</taxon>
        <taxon>Actinomycetes</taxon>
        <taxon>Micrococcales</taxon>
        <taxon>Cellulomonadaceae</taxon>
        <taxon>Cellulomonas</taxon>
    </lineage>
</organism>
<proteinExistence type="predicted"/>
<sequence length="331" mass="35026">MPVHAAEAVGRYTYDEGGRWWWSDTMRATYGPRAGGSQPGAVGVGSLLHRIDEDDRGRVTDALAACMTHGTSFAVSHRVHAAEGDGRRRVTLTGARERDDAGEPRVGGFVLDVDEAVTAAARHDAQLQLDTALASHALVDQAKGALMLVYGIDEQEAFDLLRWSSMRLNVKLALLAQRVVAVVRAAESLAPSARDALERMLDDPDAPPRRRADRCEVTTSTYGPHGPVVTVGGRVDPWTARLLAEALGTVWSEARAQGGLVVDLERTAGIGAAARHLLAGTARRADSDHVRLRVVVPAGDPAGMVGTLPARVVRAADGALAPGRRLGAVSA</sequence>
<dbReference type="SMART" id="SM01012">
    <property type="entry name" value="ANTAR"/>
    <property type="match status" value="1"/>
</dbReference>
<dbReference type="RefSeq" id="WP_124342043.1">
    <property type="nucleotide sequence ID" value="NZ_BHYL01000072.1"/>
</dbReference>
<dbReference type="EMBL" id="BHYL01000072">
    <property type="protein sequence ID" value="GCD19508.1"/>
    <property type="molecule type" value="Genomic_DNA"/>
</dbReference>
<dbReference type="AlphaFoldDB" id="A0A401UXW8"/>
<dbReference type="InterPro" id="IPR005561">
    <property type="entry name" value="ANTAR"/>
</dbReference>
<accession>A0A401UXW8</accession>
<name>A0A401UXW8_9CELL</name>
<comment type="caution">
    <text evidence="2">The sequence shown here is derived from an EMBL/GenBank/DDBJ whole genome shotgun (WGS) entry which is preliminary data.</text>
</comment>
<keyword evidence="3" id="KW-1185">Reference proteome</keyword>
<dbReference type="OrthoDB" id="3787288at2"/>
<dbReference type="Proteomes" id="UP000288246">
    <property type="component" value="Unassembled WGS sequence"/>
</dbReference>
<gene>
    <name evidence="2" type="ORF">CTKZ_10700</name>
</gene>
<dbReference type="Gene3D" id="3.30.450.20">
    <property type="entry name" value="PAS domain"/>
    <property type="match status" value="1"/>
</dbReference>
<dbReference type="SUPFAM" id="SSF52172">
    <property type="entry name" value="CheY-like"/>
    <property type="match status" value="1"/>
</dbReference>
<feature type="domain" description="ANTAR" evidence="1">
    <location>
        <begin position="119"/>
        <end position="180"/>
    </location>
</feature>
<dbReference type="InterPro" id="IPR036513">
    <property type="entry name" value="STAS_dom_sf"/>
</dbReference>
<reference evidence="2 3" key="1">
    <citation type="submission" date="2018-11" db="EMBL/GenBank/DDBJ databases">
        <title>Draft genome sequence of Cellulomonas takizawaensis strain TKZ-21.</title>
        <authorList>
            <person name="Yamamura H."/>
            <person name="Hayashi T."/>
            <person name="Hamada M."/>
            <person name="Serisawa Y."/>
            <person name="Matsuyama K."/>
            <person name="Nakagawa Y."/>
            <person name="Otoguro M."/>
            <person name="Yanagida F."/>
            <person name="Hayakawa M."/>
        </authorList>
    </citation>
    <scope>NUCLEOTIDE SEQUENCE [LARGE SCALE GENOMIC DNA]</scope>
    <source>
        <strain evidence="2 3">TKZ-21</strain>
    </source>
</reference>
<dbReference type="GO" id="GO:0003723">
    <property type="term" value="F:RNA binding"/>
    <property type="evidence" value="ECO:0007669"/>
    <property type="project" value="InterPro"/>
</dbReference>
<evidence type="ECO:0000259" key="1">
    <source>
        <dbReference type="PROSITE" id="PS50921"/>
    </source>
</evidence>
<dbReference type="Gene3D" id="1.10.10.10">
    <property type="entry name" value="Winged helix-like DNA-binding domain superfamily/Winged helix DNA-binding domain"/>
    <property type="match status" value="1"/>
</dbReference>
<dbReference type="InterPro" id="IPR036388">
    <property type="entry name" value="WH-like_DNA-bd_sf"/>
</dbReference>
<dbReference type="Pfam" id="PF03861">
    <property type="entry name" value="ANTAR"/>
    <property type="match status" value="1"/>
</dbReference>